<dbReference type="PANTHER" id="PTHR46986:SF1">
    <property type="entry name" value="ENDORIBONUCLEASE YBEY, CHLOROPLASTIC"/>
    <property type="match status" value="1"/>
</dbReference>
<evidence type="ECO:0000256" key="3">
    <source>
        <dbReference type="ARBA" id="ARBA00022723"/>
    </source>
</evidence>
<keyword evidence="7" id="KW-0963">Cytoplasm</keyword>
<evidence type="ECO:0000256" key="4">
    <source>
        <dbReference type="ARBA" id="ARBA00022759"/>
    </source>
</evidence>
<feature type="binding site" evidence="7">
    <location>
        <position position="114"/>
    </location>
    <ligand>
        <name>Zn(2+)</name>
        <dbReference type="ChEBI" id="CHEBI:29105"/>
        <note>catalytic</note>
    </ligand>
</feature>
<protein>
    <recommendedName>
        <fullName evidence="7">Endoribonuclease YbeY</fullName>
        <ecNumber evidence="7">3.1.-.-</ecNumber>
    </recommendedName>
</protein>
<evidence type="ECO:0000256" key="1">
    <source>
        <dbReference type="ARBA" id="ARBA00010875"/>
    </source>
</evidence>
<dbReference type="Proteomes" id="UP000177953">
    <property type="component" value="Unassembled WGS sequence"/>
</dbReference>
<dbReference type="GO" id="GO:0004521">
    <property type="term" value="F:RNA endonuclease activity"/>
    <property type="evidence" value="ECO:0007669"/>
    <property type="project" value="UniProtKB-UniRule"/>
</dbReference>
<name>A0A1F6MCG3_9BACT</name>
<dbReference type="EMBL" id="MFPU01000055">
    <property type="protein sequence ID" value="OGH69260.1"/>
    <property type="molecule type" value="Genomic_DNA"/>
</dbReference>
<sequence length="141" mass="16174">MITIYYSKKVSCPISKKTLEKVARGAARLEPKIKGAVEVTIVGDKEIQKLNHRYRGINKVTDVLSFAWSEDRQIKSAVLGELFISYSQIVRQAKEFKVSAREEFIRMFVHGLLHLVGYDHVKSSEAKKMFALQEELVQKFV</sequence>
<dbReference type="GO" id="GO:0006364">
    <property type="term" value="P:rRNA processing"/>
    <property type="evidence" value="ECO:0007669"/>
    <property type="project" value="UniProtKB-UniRule"/>
</dbReference>
<keyword evidence="3 7" id="KW-0479">Metal-binding</keyword>
<comment type="caution">
    <text evidence="8">The sequence shown here is derived from an EMBL/GenBank/DDBJ whole genome shotgun (WGS) entry which is preliminary data.</text>
</comment>
<evidence type="ECO:0000256" key="2">
    <source>
        <dbReference type="ARBA" id="ARBA00022722"/>
    </source>
</evidence>
<dbReference type="InterPro" id="IPR020549">
    <property type="entry name" value="YbeY_CS"/>
</dbReference>
<dbReference type="GO" id="GO:0005737">
    <property type="term" value="C:cytoplasm"/>
    <property type="evidence" value="ECO:0007669"/>
    <property type="project" value="UniProtKB-SubCell"/>
</dbReference>
<feature type="binding site" evidence="7">
    <location>
        <position position="110"/>
    </location>
    <ligand>
        <name>Zn(2+)</name>
        <dbReference type="ChEBI" id="CHEBI:29105"/>
        <note>catalytic</note>
    </ligand>
</feature>
<dbReference type="AlphaFoldDB" id="A0A1F6MCG3"/>
<evidence type="ECO:0000313" key="8">
    <source>
        <dbReference type="EMBL" id="OGH69260.1"/>
    </source>
</evidence>
<dbReference type="SUPFAM" id="SSF55486">
    <property type="entry name" value="Metalloproteases ('zincins'), catalytic domain"/>
    <property type="match status" value="1"/>
</dbReference>
<feature type="binding site" evidence="7">
    <location>
        <position position="120"/>
    </location>
    <ligand>
        <name>Zn(2+)</name>
        <dbReference type="ChEBI" id="CHEBI:29105"/>
        <note>catalytic</note>
    </ligand>
</feature>
<comment type="subcellular location">
    <subcellularLocation>
        <location evidence="7">Cytoplasm</location>
    </subcellularLocation>
</comment>
<dbReference type="PROSITE" id="PS01306">
    <property type="entry name" value="UPF0054"/>
    <property type="match status" value="1"/>
</dbReference>
<comment type="similarity">
    <text evidence="1 7">Belongs to the endoribonuclease YbeY family.</text>
</comment>
<evidence type="ECO:0000256" key="6">
    <source>
        <dbReference type="ARBA" id="ARBA00022833"/>
    </source>
</evidence>
<dbReference type="EC" id="3.1.-.-" evidence="7"/>
<organism evidence="8 9">
    <name type="scientific">Candidatus Magasanikbacteria bacterium RIFCSPHIGHO2_01_FULL_47_8</name>
    <dbReference type="NCBI Taxonomy" id="1798673"/>
    <lineage>
        <taxon>Bacteria</taxon>
        <taxon>Candidatus Magasanikiibacteriota</taxon>
    </lineage>
</organism>
<evidence type="ECO:0000256" key="5">
    <source>
        <dbReference type="ARBA" id="ARBA00022801"/>
    </source>
</evidence>
<dbReference type="GO" id="GO:0004222">
    <property type="term" value="F:metalloendopeptidase activity"/>
    <property type="evidence" value="ECO:0007669"/>
    <property type="project" value="InterPro"/>
</dbReference>
<keyword evidence="5 7" id="KW-0378">Hydrolase</keyword>
<dbReference type="InterPro" id="IPR002036">
    <property type="entry name" value="YbeY"/>
</dbReference>
<dbReference type="Gene3D" id="3.40.390.30">
    <property type="entry name" value="Metalloproteases ('zincins'), catalytic domain"/>
    <property type="match status" value="1"/>
</dbReference>
<comment type="cofactor">
    <cofactor evidence="7">
        <name>Zn(2+)</name>
        <dbReference type="ChEBI" id="CHEBI:29105"/>
    </cofactor>
    <text evidence="7">Binds 1 zinc ion.</text>
</comment>
<dbReference type="NCBIfam" id="TIGR00043">
    <property type="entry name" value="rRNA maturation RNase YbeY"/>
    <property type="match status" value="1"/>
</dbReference>
<keyword evidence="4 7" id="KW-0255">Endonuclease</keyword>
<dbReference type="PANTHER" id="PTHR46986">
    <property type="entry name" value="ENDORIBONUCLEASE YBEY, CHLOROPLASTIC"/>
    <property type="match status" value="1"/>
</dbReference>
<reference evidence="8 9" key="1">
    <citation type="journal article" date="2016" name="Nat. Commun.">
        <title>Thousands of microbial genomes shed light on interconnected biogeochemical processes in an aquifer system.</title>
        <authorList>
            <person name="Anantharaman K."/>
            <person name="Brown C.T."/>
            <person name="Hug L.A."/>
            <person name="Sharon I."/>
            <person name="Castelle C.J."/>
            <person name="Probst A.J."/>
            <person name="Thomas B.C."/>
            <person name="Singh A."/>
            <person name="Wilkins M.J."/>
            <person name="Karaoz U."/>
            <person name="Brodie E.L."/>
            <person name="Williams K.H."/>
            <person name="Hubbard S.S."/>
            <person name="Banfield J.F."/>
        </authorList>
    </citation>
    <scope>NUCLEOTIDE SEQUENCE [LARGE SCALE GENOMIC DNA]</scope>
</reference>
<keyword evidence="7" id="KW-0698">rRNA processing</keyword>
<comment type="function">
    <text evidence="7">Single strand-specific metallo-endoribonuclease involved in late-stage 70S ribosome quality control and in maturation of the 3' terminus of the 16S rRNA.</text>
</comment>
<keyword evidence="6 7" id="KW-0862">Zinc</keyword>
<evidence type="ECO:0000256" key="7">
    <source>
        <dbReference type="HAMAP-Rule" id="MF_00009"/>
    </source>
</evidence>
<dbReference type="Pfam" id="PF02130">
    <property type="entry name" value="YbeY"/>
    <property type="match status" value="1"/>
</dbReference>
<keyword evidence="7" id="KW-0690">Ribosome biogenesis</keyword>
<dbReference type="HAMAP" id="MF_00009">
    <property type="entry name" value="Endoribonucl_YbeY"/>
    <property type="match status" value="1"/>
</dbReference>
<accession>A0A1F6MCG3</accession>
<dbReference type="GO" id="GO:0008270">
    <property type="term" value="F:zinc ion binding"/>
    <property type="evidence" value="ECO:0007669"/>
    <property type="project" value="UniProtKB-UniRule"/>
</dbReference>
<keyword evidence="2 7" id="KW-0540">Nuclease</keyword>
<proteinExistence type="inferred from homology"/>
<evidence type="ECO:0000313" key="9">
    <source>
        <dbReference type="Proteomes" id="UP000177953"/>
    </source>
</evidence>
<gene>
    <name evidence="7" type="primary">ybeY</name>
    <name evidence="8" type="ORF">A2754_00180</name>
</gene>
<dbReference type="InterPro" id="IPR023091">
    <property type="entry name" value="MetalPrtase_cat_dom_sf_prd"/>
</dbReference>